<dbReference type="AlphaFoldDB" id="A0AAV2NT21"/>
<protein>
    <submittedName>
        <fullName evidence="1">Uncharacterized protein</fullName>
    </submittedName>
</protein>
<sequence length="78" mass="9267">MKFGGFEKCATGDRSSQFSVKEQVKMSESEVLAASYGRFLFFRVERQRGRAWVGEFCYYLRRFRTNFNGEKEQVEDEE</sequence>
<organism evidence="1 2">
    <name type="scientific">Lasius platythorax</name>
    <dbReference type="NCBI Taxonomy" id="488582"/>
    <lineage>
        <taxon>Eukaryota</taxon>
        <taxon>Metazoa</taxon>
        <taxon>Ecdysozoa</taxon>
        <taxon>Arthropoda</taxon>
        <taxon>Hexapoda</taxon>
        <taxon>Insecta</taxon>
        <taxon>Pterygota</taxon>
        <taxon>Neoptera</taxon>
        <taxon>Endopterygota</taxon>
        <taxon>Hymenoptera</taxon>
        <taxon>Apocrita</taxon>
        <taxon>Aculeata</taxon>
        <taxon>Formicoidea</taxon>
        <taxon>Formicidae</taxon>
        <taxon>Formicinae</taxon>
        <taxon>Lasius</taxon>
        <taxon>Lasius</taxon>
    </lineage>
</organism>
<name>A0AAV2NT21_9HYME</name>
<keyword evidence="2" id="KW-1185">Reference proteome</keyword>
<gene>
    <name evidence="1" type="ORF">LPLAT_LOCUS9170</name>
</gene>
<dbReference type="EMBL" id="OZ034827">
    <property type="protein sequence ID" value="CAL1683457.1"/>
    <property type="molecule type" value="Genomic_DNA"/>
</dbReference>
<evidence type="ECO:0000313" key="2">
    <source>
        <dbReference type="Proteomes" id="UP001497644"/>
    </source>
</evidence>
<evidence type="ECO:0000313" key="1">
    <source>
        <dbReference type="EMBL" id="CAL1683457.1"/>
    </source>
</evidence>
<reference evidence="1" key="1">
    <citation type="submission" date="2024-04" db="EMBL/GenBank/DDBJ databases">
        <authorList>
            <consortium name="Molecular Ecology Group"/>
        </authorList>
    </citation>
    <scope>NUCLEOTIDE SEQUENCE</scope>
</reference>
<dbReference type="Proteomes" id="UP001497644">
    <property type="component" value="Chromosome 4"/>
</dbReference>
<accession>A0AAV2NT21</accession>
<proteinExistence type="predicted"/>